<feature type="domain" description="PKD" evidence="2">
    <location>
        <begin position="3125"/>
        <end position="3190"/>
    </location>
</feature>
<sequence length="3694" mass="383864">MSFTLFQYTAAFFLRTIMLIVAVSLFLTVEGYSDTVVVPASGGDNLCVGGDYITLGDITVREGNSSDFERGRTNREFILQVTSSNFEFKPGTGTVTPQLLSLALAINSITVTATEIIVNYDMANNDLSMDGFVISGIQVRAVNSADVGHIVVKDHANRAKQHKNESPDNVSHGLLVGVTGVITPPVLNSSDADNIICAGDLIIFTASAGTTANYDFLVDNVSVQNSTSSTYTTSSLTHGQTVKVKLIPAFGCASATSNSIVTNVISFPSVTLSSSDNNICSGKSVTFTASSATATSFEFFVDGISKQNGASVTYTTTGLTHGQAVRVKATTNSGCSSTSVDIITTVNPSPTVTLISSDGDHVICAGDTVTFTATSATATSFEFFVDGISQQNGSSDTYTTSVLTHGQAVTVRASENSCSMVSSPITTSVTALPTVVLTSSDPDHVICLGDAVTFTAASATAVNYKFYVDGSLEQDGASPVFITTTLTTLQRVKVRVTTASNCSTESSDITTTVNPSPTVTLISSDGDHVICAGDTVTFTATSATATSYEFFVDGISKQNNASNTYTTTALTNGQTVTVRVKDGSSCSTMSAGITTTVNAVPFVILTSSDADQSICAGESVTFTAFTSMPISSFNFLVNGSSLQNTASATFSTASLSDTDIVTVEAATGANCNALSNAIAFSVKSLPTVSLTSSDADNVICAGETVTFTAASAAAASYEFFVDGFIVQTGVSNQYITTSLINGQTVTVKAASSAGCATASSGLTFTVNPLPTVSLVGDKSVICAGDTITFTASSSTATSFEFFVDGVSVQTGASNTYTTSSLTNGQKISVKATDVNTCTAVSNNVTAIINTLPLISLSSSDADNIICLGETVTFTASSATGTYFQFFVDGISVQNSTSNKYSTNSLTNGQVVTVRSITSNGCTSNSSPGSMVTVNPLPVVSLASSDSDRIICPGESITFTASSATAISFEFFVDGISVQTGASNTYTTSSLTNGQKISVKATDGNGCSALSPGITIQVFPLVVILSSSDPNNAICSGETVTFSASSATATSFEFFVDGVSKQSGASNTYITSSLTNGQTVIVEATTASGCSAFSGGITTIVNIIPVINLVSSDTDHVICAGETVTLTATAPTATNYEFFVDGISVQNSATNLYITSSLTNGQIVTVEATTAGGCTFLHTGIIFTVNQLPSVNLVSSDSDNAICSGETVTFSASSATGITYKFFVDGISRQSSNSNQYITSTLANGQTVSVKVFDNNSCSIVSSGITTTVNQVPVVLLTSSDADNTICPGESITFTASSATATSFEFFVDGVSVQNGASNTYANSSLTNGQIITVKATTASGCATLSNGITTFVNILTAVLSSSDADNVICAGDAVTFTANAPTATNYEFFVDGVSVQNSATNLYITTNLTSGQAITVQATTASGCTDLSLGITTVVNPLPTVSLSSSDADNIICAGEQVIFTAISSTASIYEFFVDGVSVQNTTSNQYITNSLLNGQVLKVKAITATNCFVISNTIATVVNEIPVVVLNSNDADNTICPGESITFTANAPAAVNYEFLVNGISVQSTTSNVYTTNTLTHGQVVSVRVTAASSCAAISSGITISVTTLAVTLLSSDADNTICPGESITFTASSATATSFEFFVDGVSVQNGIPNTYITSSLTNGQKIHVVARIGVCSVSSNAIPVTVELMTVSLSSSDPDNRICSGTTVTFTAGSTTATSFEFFVDGVSVQNGASNTYITSSLTNGQLLSVKALSVSNCEATHTGITTYVEDISVALTSSDSDNVICSGDAVTFTAGSATATSFEFFVDGVSVQNGASNTYITSSLTNGQDVFVKVINAYTCSISSASISTTVNPLPTVVLTSSDSDNVICSGDALTFTAISATAVNYKFFVNGALVQDGATNQYSVSSLTNGQTVTVRVTTANSCSVGSSSITTTVNPSPTVVLTSSDSDNVICSGDALTFTVISATAVNYKFFVNGVLVQDGATNQYSVSSLTNGQTVTVRVTTANSCSVESSGIITTVNPLPTVTLASSDPDNVICLGDALTFTATSATAVNYKFFVNGALVQDGAFPTFTTTTLANGQAVTSKVTTADGCSVESSGIITTVNPLPTVVLTSSDSDNVICSGDAVTFTATSATAVNYKFFVNGALVQDGATNQYSVSSLTNGQTVTVRVTTANSCSVESSGIITTVNPLPTVVLTSSDSDNVICSGDVVTFTATSATAVNYKFFVNGALVQDGAFPTFTTTTLANGQAVTSKVTTADGCSVESSGIITTVNPLPTVVLTSSDSDDVICSGDALTFTATSATAVNYKFFVNGALVQDGATNQYSVSSLTNGQTVTVRVTTASACSTLSSGITTTVNPLPTVTLASSDPDNVICLGETVTFTATSATATNYEFFINGLSVQNSGSNKYITNALTNGQTVTVRVTTANSCSVESSGITTTVNPLPTVTLASSDPDNVICLGETVTFTATSATATNYEFFINGLSVQNSGSNKYITNALTNGQTVTVRVTTASTCSTISNGITTTVNPVATVNAGTDLVVCANEAITLTGSKGGAASMVTWSGGKGIFGDATSLNTTYIPDPSEIGKSVVLTLTTNDPDGSGPCVYVEDQVRITINALPNVLFSGLNPEYCIDAPEVTLTGFPVGGFFSGPGIVTGTSKFKPSDAGAGTHVIRYTYTDGNNCTNYIERSVIVHPLPIVSFAGFNNSGPGGSAIYPQDAPLINLTGFPPGGTFVGQGISGSTFSASAAGAGTYIIRYSYQDANKCMNYQEQTVVVAPLPNVGIGNIPSPFCSKDPDFILTGTPAGGTFSGPGIITNTSIFRPSSAFIGANVIRYTYTDPIIGGTNFIEKTVIVNKVPDVTFSGLNAAYCEDAPNVTLNGFPADNDGPGGVIGIFKGPGMVPGTSIFNPSAAGVGIHTITYIYTNENGCTDSTKNAVIVHALPQVTFSGLAAAYCVDAPSVKLTGFPVGGTFSGPGISGANFIPSLAGIGTHLIRYAYTNSNGCINIQEQSLVINQIPDASFTYYNVCDKDSVSFEDKTLEGLSGKIQQWEWNFGDPLSGNSNISDLQYPKHLFTGPGEYSVTLKVTSEYGCTDTKVIAITIGGIPQPDFTWSDICFGESVDFMAHTSLSVGSISSWEWNFGDGTSQVYTNASDKVTHLYPKAGKYMVTLKVTTNFACTNSISKQIYILPSVATYPYIENFEQSTGGWVEDGANVSWEWDIPSGTTINTASSGLKAWYTGSGQGYNPNEKSYVYSPCFDFTQLQKPMISIKVWDHTQKGFDGAVLQYSINGGVDWKNVGAIDEGINWYNQSAIVGNPGNQPIGQHGWSGTDSSWVEAKHDLDFLKGESSVRFRIAFGSNADNPPGQPLDGFAFDDVYIGERDKIVLLEHFTNSENTEAMEENSIIDGLMSNSGGEIITIQYHTNFPGNDPLNIINPADPSARALYYGIPQTPRTALDGYIENNKFSQWAVTDLSRRKLAAAAFSIDLDLTQIGPSSLHIAADITSKFDFNDSLFIYAAIVEKEVADAYSGAPVFRNVLRKLLPDAAGMLLSKTWSPGSTEIVEFSWEVMHIKDPAQLAVIVFVQDAATKEVYQVVLKEPGFIPEVITGVESNDQQEKFVVYPNPASSQAYISFDNGASQNGEWYVYDVLGRKVNSGKVQKGQKQVKIETAGFSQGTYLLQVSLNNKNTLYQKLIIYHNK</sequence>
<dbReference type="InterPro" id="IPR000601">
    <property type="entry name" value="PKD_dom"/>
</dbReference>
<dbReference type="Pfam" id="PF18911">
    <property type="entry name" value="PKD_4"/>
    <property type="match status" value="2"/>
</dbReference>
<organism evidence="3 4">
    <name type="scientific">Rhodocytophaga rosea</name>
    <dbReference type="NCBI Taxonomy" id="2704465"/>
    <lineage>
        <taxon>Bacteria</taxon>
        <taxon>Pseudomonadati</taxon>
        <taxon>Bacteroidota</taxon>
        <taxon>Cytophagia</taxon>
        <taxon>Cytophagales</taxon>
        <taxon>Rhodocytophagaceae</taxon>
        <taxon>Rhodocytophaga</taxon>
    </lineage>
</organism>
<dbReference type="InterPro" id="IPR013783">
    <property type="entry name" value="Ig-like_fold"/>
</dbReference>
<proteinExistence type="predicted"/>
<dbReference type="SMART" id="SM00089">
    <property type="entry name" value="PKD"/>
    <property type="match status" value="4"/>
</dbReference>
<dbReference type="CDD" id="cd00146">
    <property type="entry name" value="PKD"/>
    <property type="match status" value="2"/>
</dbReference>
<dbReference type="PROSITE" id="PS50093">
    <property type="entry name" value="PKD"/>
    <property type="match status" value="2"/>
</dbReference>
<dbReference type="InterPro" id="IPR035986">
    <property type="entry name" value="PKD_dom_sf"/>
</dbReference>
<dbReference type="RefSeq" id="WP_162444896.1">
    <property type="nucleotide sequence ID" value="NZ_CP048222.1"/>
</dbReference>
<accession>A0A6C0GLJ7</accession>
<evidence type="ECO:0000313" key="4">
    <source>
        <dbReference type="Proteomes" id="UP000480178"/>
    </source>
</evidence>
<gene>
    <name evidence="3" type="ORF">GXP67_20695</name>
</gene>
<evidence type="ECO:0000313" key="3">
    <source>
        <dbReference type="EMBL" id="QHT68895.1"/>
    </source>
</evidence>
<dbReference type="Gene3D" id="2.60.40.10">
    <property type="entry name" value="Immunoglobulins"/>
    <property type="match status" value="3"/>
</dbReference>
<dbReference type="KEGG" id="rhoz:GXP67_20695"/>
<name>A0A6C0GLJ7_9BACT</name>
<protein>
    <submittedName>
        <fullName evidence="3">PKD domain-containing protein</fullName>
    </submittedName>
</protein>
<dbReference type="EMBL" id="CP048222">
    <property type="protein sequence ID" value="QHT68895.1"/>
    <property type="molecule type" value="Genomic_DNA"/>
</dbReference>
<evidence type="ECO:0000259" key="2">
    <source>
        <dbReference type="PROSITE" id="PS50093"/>
    </source>
</evidence>
<dbReference type="NCBIfam" id="TIGR04183">
    <property type="entry name" value="Por_Secre_tail"/>
    <property type="match status" value="1"/>
</dbReference>
<dbReference type="InterPro" id="IPR022409">
    <property type="entry name" value="PKD/Chitinase_dom"/>
</dbReference>
<keyword evidence="1" id="KW-0812">Transmembrane</keyword>
<dbReference type="Gene3D" id="2.60.120.260">
    <property type="entry name" value="Galactose-binding domain-like"/>
    <property type="match status" value="1"/>
</dbReference>
<reference evidence="3 4" key="1">
    <citation type="submission" date="2020-01" db="EMBL/GenBank/DDBJ databases">
        <authorList>
            <person name="Kim M.K."/>
        </authorList>
    </citation>
    <scope>NUCLEOTIDE SEQUENCE [LARGE SCALE GENOMIC DNA]</scope>
    <source>
        <strain evidence="3 4">172606-1</strain>
    </source>
</reference>
<dbReference type="SUPFAM" id="SSF49299">
    <property type="entry name" value="PKD domain"/>
    <property type="match status" value="2"/>
</dbReference>
<dbReference type="Proteomes" id="UP000480178">
    <property type="component" value="Chromosome"/>
</dbReference>
<feature type="domain" description="PKD" evidence="2">
    <location>
        <begin position="3045"/>
        <end position="3097"/>
    </location>
</feature>
<dbReference type="Pfam" id="PF18962">
    <property type="entry name" value="Por_Secre_tail"/>
    <property type="match status" value="1"/>
</dbReference>
<evidence type="ECO:0000256" key="1">
    <source>
        <dbReference type="SAM" id="Phobius"/>
    </source>
</evidence>
<keyword evidence="4" id="KW-1185">Reference proteome</keyword>
<keyword evidence="1" id="KW-0472">Membrane</keyword>
<keyword evidence="1" id="KW-1133">Transmembrane helix</keyword>
<dbReference type="InterPro" id="IPR026444">
    <property type="entry name" value="Secre_tail"/>
</dbReference>
<feature type="transmembrane region" description="Helical" evidence="1">
    <location>
        <begin position="12"/>
        <end position="29"/>
    </location>
</feature>